<dbReference type="GO" id="GO:0005840">
    <property type="term" value="C:ribosome"/>
    <property type="evidence" value="ECO:0007669"/>
    <property type="project" value="UniProtKB-KW"/>
</dbReference>
<name>A0ABS6F493_9CLOT</name>
<feature type="transmembrane region" description="Helical" evidence="1">
    <location>
        <begin position="7"/>
        <end position="28"/>
    </location>
</feature>
<organism evidence="2 3">
    <name type="scientific">Clostridium simiarum</name>
    <dbReference type="NCBI Taxonomy" id="2841506"/>
    <lineage>
        <taxon>Bacteria</taxon>
        <taxon>Bacillati</taxon>
        <taxon>Bacillota</taxon>
        <taxon>Clostridia</taxon>
        <taxon>Eubacteriales</taxon>
        <taxon>Clostridiaceae</taxon>
        <taxon>Clostridium</taxon>
    </lineage>
</organism>
<dbReference type="PROSITE" id="PS51257">
    <property type="entry name" value="PROKAR_LIPOPROTEIN"/>
    <property type="match status" value="1"/>
</dbReference>
<keyword evidence="3" id="KW-1185">Reference proteome</keyword>
<keyword evidence="2" id="KW-0689">Ribosomal protein</keyword>
<keyword evidence="2" id="KW-0687">Ribonucleoprotein</keyword>
<reference evidence="2 3" key="1">
    <citation type="submission" date="2021-06" db="EMBL/GenBank/DDBJ databases">
        <authorList>
            <person name="Sun Q."/>
            <person name="Li D."/>
        </authorList>
    </citation>
    <scope>NUCLEOTIDE SEQUENCE [LARGE SCALE GENOMIC DNA]</scope>
    <source>
        <strain evidence="2 3">MSJ-4</strain>
    </source>
</reference>
<evidence type="ECO:0000256" key="1">
    <source>
        <dbReference type="SAM" id="Phobius"/>
    </source>
</evidence>
<evidence type="ECO:0000313" key="3">
    <source>
        <dbReference type="Proteomes" id="UP000736583"/>
    </source>
</evidence>
<protein>
    <submittedName>
        <fullName evidence="2">50S ribosomal protein L7ae</fullName>
    </submittedName>
</protein>
<evidence type="ECO:0000313" key="2">
    <source>
        <dbReference type="EMBL" id="MBU5593111.1"/>
    </source>
</evidence>
<proteinExistence type="predicted"/>
<comment type="caution">
    <text evidence="2">The sequence shown here is derived from an EMBL/GenBank/DDBJ whole genome shotgun (WGS) entry which is preliminary data.</text>
</comment>
<accession>A0ABS6F493</accession>
<dbReference type="RefSeq" id="WP_216457798.1">
    <property type="nucleotide sequence ID" value="NZ_JAHLQL010000007.1"/>
</dbReference>
<keyword evidence="1" id="KW-0472">Membrane</keyword>
<keyword evidence="1" id="KW-0812">Transmembrane</keyword>
<gene>
    <name evidence="2" type="ORF">KQI89_15285</name>
</gene>
<keyword evidence="1" id="KW-1133">Transmembrane helix</keyword>
<dbReference type="EMBL" id="JAHLQL010000007">
    <property type="protein sequence ID" value="MBU5593111.1"/>
    <property type="molecule type" value="Genomic_DNA"/>
</dbReference>
<dbReference type="Proteomes" id="UP000736583">
    <property type="component" value="Unassembled WGS sequence"/>
</dbReference>
<sequence length="161" mass="17970">MNYKKRMVLITMTIMIISLLMGCGNNIMDKVYNNNSKIANESDSFGLDKSEETVKEERYKGKLKLSGSGTIWTYESDEDFDLQIPYTLSVKSGKAKIVLISPDNTVVTLVENTAKANVEGKTTITAPIKKGTNRIKLIGYEKADIDVELNIDKGTFKKISF</sequence>